<proteinExistence type="predicted"/>
<dbReference type="AlphaFoldDB" id="A0A4R0YWC7"/>
<name>A0A4R0YWC7_9GAMM</name>
<keyword evidence="3" id="KW-0378">Hydrolase</keyword>
<evidence type="ECO:0000313" key="4">
    <source>
        <dbReference type="Proteomes" id="UP000291822"/>
    </source>
</evidence>
<organism evidence="3 4">
    <name type="scientific">Dyella soli</name>
    <dbReference type="NCBI Taxonomy" id="522319"/>
    <lineage>
        <taxon>Bacteria</taxon>
        <taxon>Pseudomonadati</taxon>
        <taxon>Pseudomonadota</taxon>
        <taxon>Gammaproteobacteria</taxon>
        <taxon>Lysobacterales</taxon>
        <taxon>Rhodanobacteraceae</taxon>
        <taxon>Dyella</taxon>
    </lineage>
</organism>
<dbReference type="PANTHER" id="PTHR43798">
    <property type="entry name" value="MONOACYLGLYCEROL LIPASE"/>
    <property type="match status" value="1"/>
</dbReference>
<evidence type="ECO:0000259" key="2">
    <source>
        <dbReference type="Pfam" id="PF00561"/>
    </source>
</evidence>
<dbReference type="InterPro" id="IPR000073">
    <property type="entry name" value="AB_hydrolase_1"/>
</dbReference>
<feature type="domain" description="AB hydrolase-1" evidence="2">
    <location>
        <begin position="86"/>
        <end position="310"/>
    </location>
</feature>
<dbReference type="Gene3D" id="3.40.50.1820">
    <property type="entry name" value="alpha/beta hydrolase"/>
    <property type="match status" value="1"/>
</dbReference>
<evidence type="ECO:0000256" key="1">
    <source>
        <dbReference type="SAM" id="MobiDB-lite"/>
    </source>
</evidence>
<dbReference type="EMBL" id="SJTG01000002">
    <property type="protein sequence ID" value="TCI11208.1"/>
    <property type="molecule type" value="Genomic_DNA"/>
</dbReference>
<dbReference type="Proteomes" id="UP000291822">
    <property type="component" value="Unassembled WGS sequence"/>
</dbReference>
<dbReference type="SUPFAM" id="SSF53474">
    <property type="entry name" value="alpha/beta-Hydrolases"/>
    <property type="match status" value="1"/>
</dbReference>
<accession>A0A4R0YWC7</accession>
<comment type="caution">
    <text evidence="3">The sequence shown here is derived from an EMBL/GenBank/DDBJ whole genome shotgun (WGS) entry which is preliminary data.</text>
</comment>
<dbReference type="GO" id="GO:0016787">
    <property type="term" value="F:hydrolase activity"/>
    <property type="evidence" value="ECO:0007669"/>
    <property type="project" value="UniProtKB-KW"/>
</dbReference>
<evidence type="ECO:0000313" key="3">
    <source>
        <dbReference type="EMBL" id="TCI11208.1"/>
    </source>
</evidence>
<gene>
    <name evidence="3" type="ORF">EZM97_20595</name>
</gene>
<dbReference type="InterPro" id="IPR029058">
    <property type="entry name" value="AB_hydrolase_fold"/>
</dbReference>
<dbReference type="Pfam" id="PF00561">
    <property type="entry name" value="Abhydrolase_1"/>
    <property type="match status" value="1"/>
</dbReference>
<keyword evidence="4" id="KW-1185">Reference proteome</keyword>
<reference evidence="3 4" key="1">
    <citation type="submission" date="2019-02" db="EMBL/GenBank/DDBJ databases">
        <title>Dyella amyloliquefaciens sp. nov., isolated from forest soil.</title>
        <authorList>
            <person name="Gao Z.-H."/>
            <person name="Qiu L.-H."/>
        </authorList>
    </citation>
    <scope>NUCLEOTIDE SEQUENCE [LARGE SCALE GENOMIC DNA]</scope>
    <source>
        <strain evidence="3 4">KACC 12747</strain>
    </source>
</reference>
<protein>
    <submittedName>
        <fullName evidence="3">Alpha/beta fold hydrolase</fullName>
    </submittedName>
</protein>
<sequence>MLTLLTLVVLGSKLTPITSLRLSGRPVGSAANLEPLTSPLPETAPMTPSEPDSVKTRSILTNLSRLAVYDTGIPNRAAASSEVLVLWPSVLADHRIYDAQVADLREHHRLILIDGPGHGASGPSSGRFSMEQCADALSQVLDTLQIVKPVVVIGTSWGGLVAGEFALKHPGRTRAVVMLNTPVFKTRARWRDSFVSWGARWLKFTNRYVQGVADAYFMPETRKRESAFMEGFRKHIRGVSGAALSRAVRSVLLEREDLASRLNSIAAPTLFVAGTHDSMYPVDDLRHAAAQLTRGRFIELPTAHLSVVDAPSETTQAIDSFLTELQLTSSFSSPGAKA</sequence>
<dbReference type="InterPro" id="IPR050266">
    <property type="entry name" value="AB_hydrolase_sf"/>
</dbReference>
<dbReference type="PRINTS" id="PR00111">
    <property type="entry name" value="ABHYDROLASE"/>
</dbReference>
<feature type="region of interest" description="Disordered" evidence="1">
    <location>
        <begin position="32"/>
        <end position="55"/>
    </location>
</feature>